<protein>
    <submittedName>
        <fullName evidence="1">Uncharacterized protein</fullName>
    </submittedName>
</protein>
<dbReference type="STRING" id="321146.A0A139HWH8"/>
<accession>A0A139HWH8</accession>
<evidence type="ECO:0000313" key="1">
    <source>
        <dbReference type="EMBL" id="KXT06825.1"/>
    </source>
</evidence>
<dbReference type="AlphaFoldDB" id="A0A139HWH8"/>
<proteinExistence type="predicted"/>
<dbReference type="Proteomes" id="UP000070133">
    <property type="component" value="Unassembled WGS sequence"/>
</dbReference>
<organism evidence="1 2">
    <name type="scientific">Pseudocercospora eumusae</name>
    <dbReference type="NCBI Taxonomy" id="321146"/>
    <lineage>
        <taxon>Eukaryota</taxon>
        <taxon>Fungi</taxon>
        <taxon>Dikarya</taxon>
        <taxon>Ascomycota</taxon>
        <taxon>Pezizomycotina</taxon>
        <taxon>Dothideomycetes</taxon>
        <taxon>Dothideomycetidae</taxon>
        <taxon>Mycosphaerellales</taxon>
        <taxon>Mycosphaerellaceae</taxon>
        <taxon>Pseudocercospora</taxon>
    </lineage>
</organism>
<name>A0A139HWH8_9PEZI</name>
<reference evidence="1 2" key="1">
    <citation type="submission" date="2015-07" db="EMBL/GenBank/DDBJ databases">
        <title>Comparative genomics of the Sigatoka disease complex on banana suggests a link between parallel evolutionary changes in Pseudocercospora fijiensis and Pseudocercospora eumusae and increased virulence on the banana host.</title>
        <authorList>
            <person name="Chang T.-C."/>
            <person name="Salvucci A."/>
            <person name="Crous P.W."/>
            <person name="Stergiopoulos I."/>
        </authorList>
    </citation>
    <scope>NUCLEOTIDE SEQUENCE [LARGE SCALE GENOMIC DNA]</scope>
    <source>
        <strain evidence="1 2">CBS 114824</strain>
    </source>
</reference>
<dbReference type="EMBL" id="LFZN01000004">
    <property type="protein sequence ID" value="KXT06825.1"/>
    <property type="molecule type" value="Genomic_DNA"/>
</dbReference>
<comment type="caution">
    <text evidence="1">The sequence shown here is derived from an EMBL/GenBank/DDBJ whole genome shotgun (WGS) entry which is preliminary data.</text>
</comment>
<dbReference type="OrthoDB" id="1046782at2759"/>
<gene>
    <name evidence="1" type="ORF">AC578_7283</name>
</gene>
<keyword evidence="2" id="KW-1185">Reference proteome</keyword>
<sequence>MSAFCEDESKWNEHFGALTGFSKNESINLPLFERFSNSAYRPAEITVDSAAELIRSPHCDLRVVIARLSATQLAEHNAMQAIELFRHYDFSTAFLSDRIQVLTHIAVHL</sequence>
<evidence type="ECO:0000313" key="2">
    <source>
        <dbReference type="Proteomes" id="UP000070133"/>
    </source>
</evidence>